<evidence type="ECO:0000313" key="1">
    <source>
        <dbReference type="EMBL" id="MBD2188721.1"/>
    </source>
</evidence>
<protein>
    <submittedName>
        <fullName evidence="1">Uncharacterized protein</fullName>
    </submittedName>
</protein>
<dbReference type="EMBL" id="JACJQB010000021">
    <property type="protein sequence ID" value="MBD2188721.1"/>
    <property type="molecule type" value="Genomic_DNA"/>
</dbReference>
<sequence>MISNSIPSNYFSPRFYVKSDPATGLLSTRQGDRLIAIPNFLLKSIHRALESEAGQAGTLALYTFGWGWGGSFYDHIRSEIESYKGTTIMETNAIEFLATMRQLWTVHGMGTLTIDFSYRQHGLIIVTTENSVLTTGSEIGLQSGTVPWHQLQAGFIAAWFSRWAGKDIFACATDWSPPPTVEASESSDSSVQGSFTRFIVGATSKVQQVELWVKKGMRTAEVLENLVSQN</sequence>
<comment type="caution">
    <text evidence="1">The sequence shown here is derived from an EMBL/GenBank/DDBJ whole genome shotgun (WGS) entry which is preliminary data.</text>
</comment>
<gene>
    <name evidence="1" type="ORF">H6F41_11280</name>
</gene>
<dbReference type="InterPro" id="IPR024096">
    <property type="entry name" value="NO_sig/Golgi_transp_ligand-bd"/>
</dbReference>
<keyword evidence="2" id="KW-1185">Reference proteome</keyword>
<dbReference type="Proteomes" id="UP000642094">
    <property type="component" value="Unassembled WGS sequence"/>
</dbReference>
<dbReference type="SUPFAM" id="SSF111126">
    <property type="entry name" value="Ligand-binding domain in the NO signalling and Golgi transport"/>
    <property type="match status" value="1"/>
</dbReference>
<evidence type="ECO:0000313" key="2">
    <source>
        <dbReference type="Proteomes" id="UP000642094"/>
    </source>
</evidence>
<reference evidence="1 2" key="1">
    <citation type="journal article" date="2020" name="ISME J.">
        <title>Comparative genomics reveals insights into cyanobacterial evolution and habitat adaptation.</title>
        <authorList>
            <person name="Chen M.Y."/>
            <person name="Teng W.K."/>
            <person name="Zhao L."/>
            <person name="Hu C.X."/>
            <person name="Zhou Y.K."/>
            <person name="Han B.P."/>
            <person name="Song L.R."/>
            <person name="Shu W.S."/>
        </authorList>
    </citation>
    <scope>NUCLEOTIDE SEQUENCE [LARGE SCALE GENOMIC DNA]</scope>
    <source>
        <strain evidence="1 2">FACHB-723</strain>
    </source>
</reference>
<organism evidence="1 2">
    <name type="scientific">Pseudanabaena mucicola FACHB-723</name>
    <dbReference type="NCBI Taxonomy" id="2692860"/>
    <lineage>
        <taxon>Bacteria</taxon>
        <taxon>Bacillati</taxon>
        <taxon>Cyanobacteriota</taxon>
        <taxon>Cyanophyceae</taxon>
        <taxon>Pseudanabaenales</taxon>
        <taxon>Pseudanabaenaceae</taxon>
        <taxon>Pseudanabaena</taxon>
    </lineage>
</organism>
<name>A0ABR7ZXM8_9CYAN</name>
<proteinExistence type="predicted"/>
<dbReference type="RefSeq" id="WP_190403571.1">
    <property type="nucleotide sequence ID" value="NZ_JACJQB010000021.1"/>
</dbReference>
<accession>A0ABR7ZXM8</accession>